<reference evidence="5 6" key="1">
    <citation type="journal article" date="2019" name="Nat. Med.">
        <title>A library of human gut bacterial isolates paired with longitudinal multiomics data enables mechanistic microbiome research.</title>
        <authorList>
            <person name="Poyet M."/>
            <person name="Groussin M."/>
            <person name="Gibbons S.M."/>
            <person name="Avila-Pacheco J."/>
            <person name="Jiang X."/>
            <person name="Kearney S.M."/>
            <person name="Perrotta A.R."/>
            <person name="Berdy B."/>
            <person name="Zhao S."/>
            <person name="Lieberman T.D."/>
            <person name="Swanson P.K."/>
            <person name="Smith M."/>
            <person name="Roesemann S."/>
            <person name="Alexander J.E."/>
            <person name="Rich S.A."/>
            <person name="Livny J."/>
            <person name="Vlamakis H."/>
            <person name="Clish C."/>
            <person name="Bullock K."/>
            <person name="Deik A."/>
            <person name="Scott J."/>
            <person name="Pierce K.A."/>
            <person name="Xavier R.J."/>
            <person name="Alm E.J."/>
        </authorList>
    </citation>
    <scope>NUCLEOTIDE SEQUENCE [LARGE SCALE GENOMIC DNA]</scope>
    <source>
        <strain evidence="5 6">BIOML-A1</strain>
    </source>
</reference>
<dbReference type="InterPro" id="IPR014013">
    <property type="entry name" value="Helic_SF1/SF2_ATP-bd_DinG/Rad3"/>
</dbReference>
<keyword evidence="1" id="KW-0547">Nucleotide-binding</keyword>
<gene>
    <name evidence="5" type="ORF">F2A26_15540</name>
</gene>
<proteinExistence type="predicted"/>
<keyword evidence="3" id="KW-0067">ATP-binding</keyword>
<keyword evidence="5" id="KW-0347">Helicase</keyword>
<keyword evidence="6" id="KW-1185">Reference proteome</keyword>
<keyword evidence="2" id="KW-0378">Hydrolase</keyword>
<evidence type="ECO:0000259" key="4">
    <source>
        <dbReference type="PROSITE" id="PS51193"/>
    </source>
</evidence>
<evidence type="ECO:0000256" key="3">
    <source>
        <dbReference type="ARBA" id="ARBA00022840"/>
    </source>
</evidence>
<accession>A0ABQ6RZG8</accession>
<protein>
    <submittedName>
        <fullName evidence="5">ATP-dependent DNA helicase</fullName>
    </submittedName>
</protein>
<evidence type="ECO:0000313" key="5">
    <source>
        <dbReference type="EMBL" id="KAA3156865.1"/>
    </source>
</evidence>
<dbReference type="EMBL" id="VVND01000130">
    <property type="protein sequence ID" value="KAA3156865.1"/>
    <property type="molecule type" value="Genomic_DNA"/>
</dbReference>
<evidence type="ECO:0000313" key="6">
    <source>
        <dbReference type="Proteomes" id="UP000324870"/>
    </source>
</evidence>
<dbReference type="PROSITE" id="PS51193">
    <property type="entry name" value="HELICASE_ATP_BIND_2"/>
    <property type="match status" value="1"/>
</dbReference>
<dbReference type="Gene3D" id="3.40.50.300">
    <property type="entry name" value="P-loop containing nucleotide triphosphate hydrolases"/>
    <property type="match status" value="1"/>
</dbReference>
<dbReference type="GO" id="GO:0004386">
    <property type="term" value="F:helicase activity"/>
    <property type="evidence" value="ECO:0007669"/>
    <property type="project" value="UniProtKB-KW"/>
</dbReference>
<feature type="domain" description="Helicase ATP-binding" evidence="4">
    <location>
        <begin position="27"/>
        <end position="118"/>
    </location>
</feature>
<comment type="caution">
    <text evidence="5">The sequence shown here is derived from an EMBL/GenBank/DDBJ whole genome shotgun (WGS) entry which is preliminary data.</text>
</comment>
<sequence length="118" mass="12695">MNGAGAGEDCGVSAFEAYVRQAFAEDGLFSRARDFEYRAEQQNMALAVARALQVDAPLLVEAGTGVGKSLGYLLPAVKFALDFERKAVVSTHTINLQEQLFNKDIPLLRAALGIDFSA</sequence>
<dbReference type="Proteomes" id="UP000324870">
    <property type="component" value="Unassembled WGS sequence"/>
</dbReference>
<dbReference type="InterPro" id="IPR027417">
    <property type="entry name" value="P-loop_NTPase"/>
</dbReference>
<evidence type="ECO:0000256" key="2">
    <source>
        <dbReference type="ARBA" id="ARBA00022801"/>
    </source>
</evidence>
<name>A0ABQ6RZG8_9BACT</name>
<organism evidence="5 6">
    <name type="scientific">Alistipes finegoldii</name>
    <dbReference type="NCBI Taxonomy" id="214856"/>
    <lineage>
        <taxon>Bacteria</taxon>
        <taxon>Pseudomonadati</taxon>
        <taxon>Bacteroidota</taxon>
        <taxon>Bacteroidia</taxon>
        <taxon>Bacteroidales</taxon>
        <taxon>Rikenellaceae</taxon>
        <taxon>Alistipes</taxon>
    </lineage>
</organism>
<feature type="non-terminal residue" evidence="5">
    <location>
        <position position="118"/>
    </location>
</feature>
<dbReference type="SUPFAM" id="SSF52540">
    <property type="entry name" value="P-loop containing nucleoside triphosphate hydrolases"/>
    <property type="match status" value="1"/>
</dbReference>
<evidence type="ECO:0000256" key="1">
    <source>
        <dbReference type="ARBA" id="ARBA00022741"/>
    </source>
</evidence>